<feature type="region of interest" description="Disordered" evidence="1">
    <location>
        <begin position="638"/>
        <end position="667"/>
    </location>
</feature>
<feature type="compositionally biased region" description="Polar residues" evidence="1">
    <location>
        <begin position="646"/>
        <end position="656"/>
    </location>
</feature>
<feature type="compositionally biased region" description="Polar residues" evidence="1">
    <location>
        <begin position="235"/>
        <end position="248"/>
    </location>
</feature>
<name>A0AAJ8B5V5_LATCA</name>
<feature type="compositionally biased region" description="Basic and acidic residues" evidence="1">
    <location>
        <begin position="542"/>
        <end position="552"/>
    </location>
</feature>
<feature type="compositionally biased region" description="Polar residues" evidence="1">
    <location>
        <begin position="518"/>
        <end position="541"/>
    </location>
</feature>
<feature type="compositionally biased region" description="Polar residues" evidence="1">
    <location>
        <begin position="299"/>
        <end position="329"/>
    </location>
</feature>
<gene>
    <name evidence="3" type="primary">troap</name>
</gene>
<evidence type="ECO:0000256" key="1">
    <source>
        <dbReference type="SAM" id="MobiDB-lite"/>
    </source>
</evidence>
<dbReference type="GeneID" id="108876374"/>
<evidence type="ECO:0000313" key="2">
    <source>
        <dbReference type="Proteomes" id="UP000694890"/>
    </source>
</evidence>
<dbReference type="RefSeq" id="XP_050926941.1">
    <property type="nucleotide sequence ID" value="XM_051070984.1"/>
</dbReference>
<feature type="region of interest" description="Disordered" evidence="1">
    <location>
        <begin position="201"/>
        <end position="248"/>
    </location>
</feature>
<accession>A0AAJ8B5V5</accession>
<feature type="compositionally biased region" description="Basic and acidic residues" evidence="1">
    <location>
        <begin position="277"/>
        <end position="291"/>
    </location>
</feature>
<proteinExistence type="predicted"/>
<dbReference type="AlphaFoldDB" id="A0AAJ8B5V5"/>
<dbReference type="CTD" id="10024"/>
<dbReference type="KEGG" id="lcf:108876374"/>
<feature type="region of interest" description="Disordered" evidence="1">
    <location>
        <begin position="518"/>
        <end position="610"/>
    </location>
</feature>
<feature type="region of interest" description="Disordered" evidence="1">
    <location>
        <begin position="275"/>
        <end position="331"/>
    </location>
</feature>
<reference evidence="3" key="1">
    <citation type="submission" date="2025-08" db="UniProtKB">
        <authorList>
            <consortium name="RefSeq"/>
        </authorList>
    </citation>
    <scope>IDENTIFICATION</scope>
    <source>
        <tissue evidence="3">Brain</tissue>
    </source>
</reference>
<feature type="compositionally biased region" description="Polar residues" evidence="1">
    <location>
        <begin position="219"/>
        <end position="228"/>
    </location>
</feature>
<feature type="region of interest" description="Disordered" evidence="1">
    <location>
        <begin position="128"/>
        <end position="164"/>
    </location>
</feature>
<evidence type="ECO:0000313" key="3">
    <source>
        <dbReference type="RefSeq" id="XP_050926941.1"/>
    </source>
</evidence>
<dbReference type="Proteomes" id="UP000694890">
    <property type="component" value="Linkage group LG6"/>
</dbReference>
<protein>
    <submittedName>
        <fullName evidence="3">LOW QUALITY PROTEIN: uncharacterized protein troap</fullName>
    </submittedName>
</protein>
<sequence length="776" mass="85582">MELFMKIRCSLVGDIVTTKVRAVIGWYGFLLRPMAKRAFYKLLRVQEVDSPPQCERTQQGIFKSPENAWKTKTFGINCIRKALLDAQNSSLLLHHPLPPPVIIMDSSAVLRQQSQNKIHSDFKRMKNEHNKMPANPKPSKPVSATHLSKQNSENKDPGISEIGRKAAVRPGVSRLPVLAKSLHLQTPSDFSQSHCRWEEKPLAGKAKKKKPCTRPVPFNFSQPKSSRTTSEKHQPITSQTGTHAVQPENSVCSARLKTQNINSKSSKHPAVLNSHVDSTHKSHGKATEHLSEQPGLPNTFKTSATLSNPLSAIPNNTLHQKSTPSSAQPALSAETCLENMNQLSLKDPTKTSQNAQLTTQVTDKGENFQSDHAALLSILRNEGISVTGLGSATPQCKPYNYLPQRVSVMKSRQKAGTTTGAVKSVQFSPDPGALQSILQNEGVKAGGAVGATPRNSVCPSGRGTSVYTAQRVPVRKNHAEATGGPVAVTLKETPLKKWTPQRVRDTRHQPMSAMKWHLSTQQSPYAGTPVLRSSKTNLQPHQEQEIVQRLFDEPDDEQNTNVTDKDPETRAEQLPVQASSTKTRCEEKAETSRANTSEDEEREQGQRTVGGQPFIQAPQRESVIFFSTGKKLFRAPRFEKQESSSDQHGPVPSQQRKVLPVHEEMSSASEQTCQINLPVQSLHRDIIVQKSYGLSPAVALLRKRLPPLEELRMDEEVATYTSVSVPDAPGFLPPRPRCENPLVSILHFEESSRFVPIGFNLSSGSSSPQSSPLQER</sequence>
<organism evidence="2 3">
    <name type="scientific">Lates calcarifer</name>
    <name type="common">Barramundi</name>
    <name type="synonym">Holocentrus calcarifer</name>
    <dbReference type="NCBI Taxonomy" id="8187"/>
    <lineage>
        <taxon>Eukaryota</taxon>
        <taxon>Metazoa</taxon>
        <taxon>Chordata</taxon>
        <taxon>Craniata</taxon>
        <taxon>Vertebrata</taxon>
        <taxon>Euteleostomi</taxon>
        <taxon>Actinopterygii</taxon>
        <taxon>Neopterygii</taxon>
        <taxon>Teleostei</taxon>
        <taxon>Neoteleostei</taxon>
        <taxon>Acanthomorphata</taxon>
        <taxon>Carangaria</taxon>
        <taxon>Carangaria incertae sedis</taxon>
        <taxon>Centropomidae</taxon>
        <taxon>Lates</taxon>
    </lineage>
</organism>
<feature type="compositionally biased region" description="Basic and acidic residues" evidence="1">
    <location>
        <begin position="152"/>
        <end position="164"/>
    </location>
</feature>